<dbReference type="EMBL" id="BJVI01000024">
    <property type="protein sequence ID" value="GEL18736.1"/>
    <property type="molecule type" value="Genomic_DNA"/>
</dbReference>
<dbReference type="Gene3D" id="3.40.50.720">
    <property type="entry name" value="NAD(P)-binding Rossmann-like Domain"/>
    <property type="match status" value="1"/>
</dbReference>
<dbReference type="Proteomes" id="UP000321328">
    <property type="component" value="Unassembled WGS sequence"/>
</dbReference>
<dbReference type="SMART" id="SM00822">
    <property type="entry name" value="PKS_KR"/>
    <property type="match status" value="1"/>
</dbReference>
<dbReference type="PANTHER" id="PTHR42879:SF2">
    <property type="entry name" value="3-OXOACYL-[ACYL-CARRIER-PROTEIN] REDUCTASE FABG"/>
    <property type="match status" value="1"/>
</dbReference>
<dbReference type="PANTHER" id="PTHR42879">
    <property type="entry name" value="3-OXOACYL-(ACYL-CARRIER-PROTEIN) REDUCTASE"/>
    <property type="match status" value="1"/>
</dbReference>
<dbReference type="AlphaFoldDB" id="A0A511D1R8"/>
<evidence type="ECO:0000313" key="4">
    <source>
        <dbReference type="EMBL" id="GEL18736.1"/>
    </source>
</evidence>
<dbReference type="PRINTS" id="PR00081">
    <property type="entry name" value="GDHRDH"/>
</dbReference>
<dbReference type="InterPro" id="IPR036291">
    <property type="entry name" value="NAD(P)-bd_dom_sf"/>
</dbReference>
<feature type="domain" description="Ketoreductase" evidence="3">
    <location>
        <begin position="2"/>
        <end position="180"/>
    </location>
</feature>
<proteinExistence type="inferred from homology"/>
<dbReference type="InterPro" id="IPR002347">
    <property type="entry name" value="SDR_fam"/>
</dbReference>
<evidence type="ECO:0000313" key="5">
    <source>
        <dbReference type="Proteomes" id="UP000321328"/>
    </source>
</evidence>
<dbReference type="SUPFAM" id="SSF51735">
    <property type="entry name" value="NAD(P)-binding Rossmann-fold domains"/>
    <property type="match status" value="1"/>
</dbReference>
<evidence type="ECO:0000256" key="1">
    <source>
        <dbReference type="ARBA" id="ARBA00006484"/>
    </source>
</evidence>
<organism evidence="4 5">
    <name type="scientific">Pseudonocardia asaccharolytica DSM 44247 = NBRC 16224</name>
    <dbReference type="NCBI Taxonomy" id="1123024"/>
    <lineage>
        <taxon>Bacteria</taxon>
        <taxon>Bacillati</taxon>
        <taxon>Actinomycetota</taxon>
        <taxon>Actinomycetes</taxon>
        <taxon>Pseudonocardiales</taxon>
        <taxon>Pseudonocardiaceae</taxon>
        <taxon>Pseudonocardia</taxon>
    </lineage>
</organism>
<reference evidence="4 5" key="1">
    <citation type="submission" date="2019-07" db="EMBL/GenBank/DDBJ databases">
        <title>Whole genome shotgun sequence of Pseudonocardia asaccharolytica NBRC 16224.</title>
        <authorList>
            <person name="Hosoyama A."/>
            <person name="Uohara A."/>
            <person name="Ohji S."/>
            <person name="Ichikawa N."/>
        </authorList>
    </citation>
    <scope>NUCLEOTIDE SEQUENCE [LARGE SCALE GENOMIC DNA]</scope>
    <source>
        <strain evidence="4 5">NBRC 16224</strain>
    </source>
</reference>
<keyword evidence="2" id="KW-0560">Oxidoreductase</keyword>
<dbReference type="CDD" id="cd05333">
    <property type="entry name" value="BKR_SDR_c"/>
    <property type="match status" value="1"/>
</dbReference>
<dbReference type="Pfam" id="PF13561">
    <property type="entry name" value="adh_short_C2"/>
    <property type="match status" value="1"/>
</dbReference>
<dbReference type="InterPro" id="IPR020904">
    <property type="entry name" value="Sc_DH/Rdtase_CS"/>
</dbReference>
<dbReference type="InterPro" id="IPR050259">
    <property type="entry name" value="SDR"/>
</dbReference>
<dbReference type="STRING" id="1123024.GCA_000423625_04084"/>
<keyword evidence="5" id="KW-1185">Reference proteome</keyword>
<dbReference type="GO" id="GO:0016491">
    <property type="term" value="F:oxidoreductase activity"/>
    <property type="evidence" value="ECO:0007669"/>
    <property type="project" value="UniProtKB-KW"/>
</dbReference>
<dbReference type="GO" id="GO:0032787">
    <property type="term" value="P:monocarboxylic acid metabolic process"/>
    <property type="evidence" value="ECO:0007669"/>
    <property type="project" value="UniProtKB-ARBA"/>
</dbReference>
<sequence>MAIVTGGARGIGAAITTSLSRSGVHVAAGYSRSGTTAEELAAKLTSEGASVSVHQGNVGNPEDCNRVVDEVLDAYGRVDILVNNAGITVDKTVRKMTVDDWHAVLRINLSGAFYMTKAVLENMIANGFGRIVNISSVIGQTGSVGQANYAASKAGLFGMSQSLAREVARKGITVNCVAPGYIETEMVAMVPEQVLEKLLAGVPVGRLGQASEIARAVQFLVDDDAGYITGSVLAVNGGLDM</sequence>
<dbReference type="PRINTS" id="PR00080">
    <property type="entry name" value="SDRFAMILY"/>
</dbReference>
<dbReference type="NCBIfam" id="NF009466">
    <property type="entry name" value="PRK12826.1-2"/>
    <property type="match status" value="1"/>
</dbReference>
<comment type="similarity">
    <text evidence="1">Belongs to the short-chain dehydrogenases/reductases (SDR) family.</text>
</comment>
<dbReference type="PROSITE" id="PS00061">
    <property type="entry name" value="ADH_SHORT"/>
    <property type="match status" value="1"/>
</dbReference>
<name>A0A511D1R8_9PSEU</name>
<evidence type="ECO:0000259" key="3">
    <source>
        <dbReference type="SMART" id="SM00822"/>
    </source>
</evidence>
<comment type="caution">
    <text evidence="4">The sequence shown here is derived from an EMBL/GenBank/DDBJ whole genome shotgun (WGS) entry which is preliminary data.</text>
</comment>
<dbReference type="FunFam" id="3.40.50.720:FF:000173">
    <property type="entry name" value="3-oxoacyl-[acyl-carrier protein] reductase"/>
    <property type="match status" value="1"/>
</dbReference>
<dbReference type="InterPro" id="IPR057326">
    <property type="entry name" value="KR_dom"/>
</dbReference>
<gene>
    <name evidence="4" type="ORF">PA7_25730</name>
</gene>
<evidence type="ECO:0000256" key="2">
    <source>
        <dbReference type="ARBA" id="ARBA00023002"/>
    </source>
</evidence>
<accession>A0A511D1R8</accession>
<dbReference type="NCBIfam" id="NF009464">
    <property type="entry name" value="PRK12824.1"/>
    <property type="match status" value="1"/>
</dbReference>
<protein>
    <submittedName>
        <fullName evidence="4">Beta-ketoacyl-ACP reductase</fullName>
    </submittedName>
</protein>